<protein>
    <recommendedName>
        <fullName evidence="5">Tectonic domain-containing protein</fullName>
    </recommendedName>
</protein>
<evidence type="ECO:0000313" key="3">
    <source>
        <dbReference type="EnsemblMetazoa" id="XP_019864305.1"/>
    </source>
</evidence>
<keyword evidence="4" id="KW-1185">Reference proteome</keyword>
<dbReference type="AlphaFoldDB" id="A0AAN0K503"/>
<feature type="signal peptide" evidence="2">
    <location>
        <begin position="1"/>
        <end position="20"/>
    </location>
</feature>
<name>A0AAN0K503_AMPQE</name>
<dbReference type="EnsemblMetazoa" id="XM_020008746.1">
    <property type="protein sequence ID" value="XP_019864305.1"/>
    <property type="gene ID" value="LOC109593732"/>
</dbReference>
<sequence length="328" mass="34141">MEGKLLISTCLLLIPSSVSTADWTLSLRLVSYYKDYSIVPDTTGTEYCCCICVNQSCCQEKANCVNPTCVNNKIYDCPFSLSFCAIQGSSSVCRDTSFFNILNSTTFGGTVGDLTNPIHLIMPGNLGAKNIVLTVSIIHNNNGTNVTVGNFSNSIPPLPNDSFSVNTTQTTSDDQYLSASIMYEYRLLNCSAYDCLTLETAASSIPATSASIITGTPIPISASSTNGGTTTVSITSVSASGGMTTSVSNTNGGSSTITSVRASSTITSVRASSTNGGSVPASVQPTTCSTGSPTPTCTNSNSGGQIQSSKWILLLITLMMMSAAVVYQ</sequence>
<dbReference type="RefSeq" id="XP_019864305.1">
    <property type="nucleotide sequence ID" value="XM_020008746.1"/>
</dbReference>
<reference evidence="3" key="2">
    <citation type="submission" date="2024-06" db="UniProtKB">
        <authorList>
            <consortium name="EnsemblMetazoa"/>
        </authorList>
    </citation>
    <scope>IDENTIFICATION</scope>
</reference>
<evidence type="ECO:0000256" key="2">
    <source>
        <dbReference type="SAM" id="SignalP"/>
    </source>
</evidence>
<dbReference type="KEGG" id="aqu:109593732"/>
<feature type="region of interest" description="Disordered" evidence="1">
    <location>
        <begin position="271"/>
        <end position="302"/>
    </location>
</feature>
<dbReference type="Proteomes" id="UP000007879">
    <property type="component" value="Unassembled WGS sequence"/>
</dbReference>
<evidence type="ECO:0000256" key="1">
    <source>
        <dbReference type="SAM" id="MobiDB-lite"/>
    </source>
</evidence>
<feature type="compositionally biased region" description="Polar residues" evidence="1">
    <location>
        <begin position="271"/>
        <end position="285"/>
    </location>
</feature>
<feature type="chain" id="PRO_5042908935" description="Tectonic domain-containing protein" evidence="2">
    <location>
        <begin position="21"/>
        <end position="328"/>
    </location>
</feature>
<evidence type="ECO:0008006" key="5">
    <source>
        <dbReference type="Google" id="ProtNLM"/>
    </source>
</evidence>
<keyword evidence="2" id="KW-0732">Signal</keyword>
<reference evidence="4" key="1">
    <citation type="journal article" date="2010" name="Nature">
        <title>The Amphimedon queenslandica genome and the evolution of animal complexity.</title>
        <authorList>
            <person name="Srivastava M."/>
            <person name="Simakov O."/>
            <person name="Chapman J."/>
            <person name="Fahey B."/>
            <person name="Gauthier M.E."/>
            <person name="Mitros T."/>
            <person name="Richards G.S."/>
            <person name="Conaco C."/>
            <person name="Dacre M."/>
            <person name="Hellsten U."/>
            <person name="Larroux C."/>
            <person name="Putnam N.H."/>
            <person name="Stanke M."/>
            <person name="Adamska M."/>
            <person name="Darling A."/>
            <person name="Degnan S.M."/>
            <person name="Oakley T.H."/>
            <person name="Plachetzki D.C."/>
            <person name="Zhai Y."/>
            <person name="Adamski M."/>
            <person name="Calcino A."/>
            <person name="Cummins S.F."/>
            <person name="Goodstein D.M."/>
            <person name="Harris C."/>
            <person name="Jackson D.J."/>
            <person name="Leys S.P."/>
            <person name="Shu S."/>
            <person name="Woodcroft B.J."/>
            <person name="Vervoort M."/>
            <person name="Kosik K.S."/>
            <person name="Manning G."/>
            <person name="Degnan B.M."/>
            <person name="Rokhsar D.S."/>
        </authorList>
    </citation>
    <scope>NUCLEOTIDE SEQUENCE [LARGE SCALE GENOMIC DNA]</scope>
</reference>
<feature type="compositionally biased region" description="Low complexity" evidence="1">
    <location>
        <begin position="286"/>
        <end position="302"/>
    </location>
</feature>
<proteinExistence type="predicted"/>
<dbReference type="GeneID" id="109593732"/>
<accession>A0AAN0K503</accession>
<evidence type="ECO:0000313" key="4">
    <source>
        <dbReference type="Proteomes" id="UP000007879"/>
    </source>
</evidence>
<organism evidence="3 4">
    <name type="scientific">Amphimedon queenslandica</name>
    <name type="common">Sponge</name>
    <dbReference type="NCBI Taxonomy" id="400682"/>
    <lineage>
        <taxon>Eukaryota</taxon>
        <taxon>Metazoa</taxon>
        <taxon>Porifera</taxon>
        <taxon>Demospongiae</taxon>
        <taxon>Heteroscleromorpha</taxon>
        <taxon>Haplosclerida</taxon>
        <taxon>Niphatidae</taxon>
        <taxon>Amphimedon</taxon>
    </lineage>
</organism>